<organism evidence="3 4">
    <name type="scientific">Plantactinospora solaniradicis</name>
    <dbReference type="NCBI Taxonomy" id="1723736"/>
    <lineage>
        <taxon>Bacteria</taxon>
        <taxon>Bacillati</taxon>
        <taxon>Actinomycetota</taxon>
        <taxon>Actinomycetes</taxon>
        <taxon>Micromonosporales</taxon>
        <taxon>Micromonosporaceae</taxon>
        <taxon>Plantactinospora</taxon>
    </lineage>
</organism>
<dbReference type="RefSeq" id="WP_377431552.1">
    <property type="nucleotide sequence ID" value="NZ_JBHSPR010000056.1"/>
</dbReference>
<proteinExistence type="predicted"/>
<feature type="domain" description="Putative glycogen debranching enzyme N-terminal" evidence="2">
    <location>
        <begin position="2"/>
        <end position="87"/>
    </location>
</feature>
<evidence type="ECO:0000313" key="3">
    <source>
        <dbReference type="EMBL" id="MFC6022169.1"/>
    </source>
</evidence>
<keyword evidence="4" id="KW-1185">Reference proteome</keyword>
<comment type="caution">
    <text evidence="3">The sequence shown here is derived from an EMBL/GenBank/DDBJ whole genome shotgun (WGS) entry which is preliminary data.</text>
</comment>
<reference evidence="4" key="1">
    <citation type="journal article" date="2019" name="Int. J. Syst. Evol. Microbiol.">
        <title>The Global Catalogue of Microorganisms (GCM) 10K type strain sequencing project: providing services to taxonomists for standard genome sequencing and annotation.</title>
        <authorList>
            <consortium name="The Broad Institute Genomics Platform"/>
            <consortium name="The Broad Institute Genome Sequencing Center for Infectious Disease"/>
            <person name="Wu L."/>
            <person name="Ma J."/>
        </authorList>
    </citation>
    <scope>NUCLEOTIDE SEQUENCE [LARGE SCALE GENOMIC DNA]</scope>
    <source>
        <strain evidence="4">ZS-35-S2</strain>
    </source>
</reference>
<evidence type="ECO:0000256" key="1">
    <source>
        <dbReference type="SAM" id="MobiDB-lite"/>
    </source>
</evidence>
<dbReference type="EMBL" id="JBHSPR010000056">
    <property type="protein sequence ID" value="MFC6022169.1"/>
    <property type="molecule type" value="Genomic_DNA"/>
</dbReference>
<protein>
    <submittedName>
        <fullName evidence="3">Glycogen debranching N-terminal domain-containing protein</fullName>
    </submittedName>
</protein>
<feature type="region of interest" description="Disordered" evidence="1">
    <location>
        <begin position="97"/>
        <end position="155"/>
    </location>
</feature>
<dbReference type="InterPro" id="IPR032856">
    <property type="entry name" value="GDE_N_bis"/>
</dbReference>
<evidence type="ECO:0000259" key="2">
    <source>
        <dbReference type="Pfam" id="PF14742"/>
    </source>
</evidence>
<dbReference type="Pfam" id="PF14742">
    <property type="entry name" value="GDE_N_bis"/>
    <property type="match status" value="1"/>
</dbReference>
<evidence type="ECO:0000313" key="4">
    <source>
        <dbReference type="Proteomes" id="UP001596203"/>
    </source>
</evidence>
<sequence>MNGAPPLVLSSCIVDHYSAAFFLANPELPGLAADTIGIRRQRFVGEGVHERIELQCFGREPRSFELRLAVGNDFADLFEIKTTTRFTTNCSKAGSARTAGRSAGRLANPSGTWAGPTGPARRMTAGAPANAGDGWRRGRSRRLPARRQPQASGYGFTDRHHLYRSETRFRPLRCDFVCLG</sequence>
<dbReference type="Proteomes" id="UP001596203">
    <property type="component" value="Unassembled WGS sequence"/>
</dbReference>
<name>A0ABW1KK42_9ACTN</name>
<accession>A0ABW1KK42</accession>
<feature type="compositionally biased region" description="Low complexity" evidence="1">
    <location>
        <begin position="97"/>
        <end position="107"/>
    </location>
</feature>
<gene>
    <name evidence="3" type="ORF">ACFP2T_39175</name>
</gene>